<reference evidence="3 4" key="1">
    <citation type="submission" date="2020-05" db="EMBL/GenBank/DDBJ databases">
        <title>Identification and distribution of gene clusters putatively required for synthesis of sphingolipid metabolism inhibitors in phylogenetically diverse species of the filamentous fungus Fusarium.</title>
        <authorList>
            <person name="Kim H.-S."/>
            <person name="Busman M."/>
            <person name="Brown D.W."/>
            <person name="Divon H."/>
            <person name="Uhlig S."/>
            <person name="Proctor R.H."/>
        </authorList>
    </citation>
    <scope>NUCLEOTIDE SEQUENCE [LARGE SCALE GENOMIC DNA]</scope>
    <source>
        <strain evidence="3 4">NRRL 25196</strain>
    </source>
</reference>
<sequence length="181" mass="19578">MPSQRPYFLSSFLAAFRPQGPSISTAAPHQHQPNKHTRETTTTTTATATVANTTATAASTSHHHHHHQSQQQPTTSSVAIRPPRTTTSSSPSTSTSPANNTAIPIPGSSGRRGSDSSSEGFRDVIGADKWYIGGRTPGGEEKFFKLGVIRRGYKQVWSGLVWGWTMGMAFSVWVYFTSGMK</sequence>
<name>A0A8H5IG92_9HYPO</name>
<keyword evidence="2" id="KW-1133">Transmembrane helix</keyword>
<organism evidence="3 4">
    <name type="scientific">Fusarium napiforme</name>
    <dbReference type="NCBI Taxonomy" id="42672"/>
    <lineage>
        <taxon>Eukaryota</taxon>
        <taxon>Fungi</taxon>
        <taxon>Dikarya</taxon>
        <taxon>Ascomycota</taxon>
        <taxon>Pezizomycotina</taxon>
        <taxon>Sordariomycetes</taxon>
        <taxon>Hypocreomycetidae</taxon>
        <taxon>Hypocreales</taxon>
        <taxon>Nectriaceae</taxon>
        <taxon>Fusarium</taxon>
        <taxon>Fusarium fujikuroi species complex</taxon>
    </lineage>
</organism>
<dbReference type="AlphaFoldDB" id="A0A8H5IG92"/>
<dbReference type="EMBL" id="JAAOAO010000580">
    <property type="protein sequence ID" value="KAF5535904.1"/>
    <property type="molecule type" value="Genomic_DNA"/>
</dbReference>
<evidence type="ECO:0000313" key="4">
    <source>
        <dbReference type="Proteomes" id="UP000574317"/>
    </source>
</evidence>
<feature type="region of interest" description="Disordered" evidence="1">
    <location>
        <begin position="19"/>
        <end position="120"/>
    </location>
</feature>
<accession>A0A8H5IG92</accession>
<keyword evidence="2" id="KW-0472">Membrane</keyword>
<keyword evidence="2" id="KW-0812">Transmembrane</keyword>
<gene>
    <name evidence="3" type="ORF">FNAPI_11930</name>
</gene>
<comment type="caution">
    <text evidence="3">The sequence shown here is derived from an EMBL/GenBank/DDBJ whole genome shotgun (WGS) entry which is preliminary data.</text>
</comment>
<protein>
    <submittedName>
        <fullName evidence="3">Uncharacterized protein</fullName>
    </submittedName>
</protein>
<keyword evidence="4" id="KW-1185">Reference proteome</keyword>
<feature type="compositionally biased region" description="Low complexity" evidence="1">
    <location>
        <begin position="40"/>
        <end position="60"/>
    </location>
</feature>
<proteinExistence type="predicted"/>
<feature type="compositionally biased region" description="Low complexity" evidence="1">
    <location>
        <begin position="69"/>
        <end position="119"/>
    </location>
</feature>
<evidence type="ECO:0000313" key="3">
    <source>
        <dbReference type="EMBL" id="KAF5535904.1"/>
    </source>
</evidence>
<evidence type="ECO:0000256" key="1">
    <source>
        <dbReference type="SAM" id="MobiDB-lite"/>
    </source>
</evidence>
<dbReference type="Proteomes" id="UP000574317">
    <property type="component" value="Unassembled WGS sequence"/>
</dbReference>
<feature type="transmembrane region" description="Helical" evidence="2">
    <location>
        <begin position="156"/>
        <end position="176"/>
    </location>
</feature>
<dbReference type="PANTHER" id="PTHR42095">
    <property type="entry name" value="YALI0C12166P"/>
    <property type="match status" value="1"/>
</dbReference>
<dbReference type="PANTHER" id="PTHR42095:SF1">
    <property type="entry name" value="YALI0C12166P"/>
    <property type="match status" value="1"/>
</dbReference>
<evidence type="ECO:0000256" key="2">
    <source>
        <dbReference type="SAM" id="Phobius"/>
    </source>
</evidence>